<reference evidence="1 2" key="1">
    <citation type="submission" date="2015-05" db="EMBL/GenBank/DDBJ databases">
        <title>Whole genome sequence of Bacillus thuringiensis serovar tolworthi Pasteur Institute Standard strain.</title>
        <authorList>
            <person name="Kanda K."/>
            <person name="Nakashima K."/>
            <person name="Nagano Y."/>
        </authorList>
    </citation>
    <scope>NUCLEOTIDE SEQUENCE [LARGE SCALE GENOMIC DNA]</scope>
    <source>
        <strain evidence="1 2">Pasteur Institute Standard strain</strain>
    </source>
</reference>
<accession>A0A9W3ZW25</accession>
<dbReference type="EMBL" id="AP014864">
    <property type="protein sequence ID" value="BAR82308.1"/>
    <property type="molecule type" value="Genomic_DNA"/>
</dbReference>
<dbReference type="Proteomes" id="UP000055316">
    <property type="component" value="Chromosome"/>
</dbReference>
<gene>
    <name evidence="1" type="ORF">KNN_01462</name>
</gene>
<organism evidence="1 2">
    <name type="scientific">Bacillus thuringiensis subsp. tolworthi</name>
    <dbReference type="NCBI Taxonomy" id="1442"/>
    <lineage>
        <taxon>Bacteria</taxon>
        <taxon>Bacillati</taxon>
        <taxon>Bacillota</taxon>
        <taxon>Bacilli</taxon>
        <taxon>Bacillales</taxon>
        <taxon>Bacillaceae</taxon>
        <taxon>Bacillus</taxon>
        <taxon>Bacillus cereus group</taxon>
    </lineage>
</organism>
<dbReference type="RefSeq" id="WP_171840943.1">
    <property type="nucleotide sequence ID" value="NZ_AP014864.1"/>
</dbReference>
<proteinExistence type="predicted"/>
<evidence type="ECO:0008006" key="3">
    <source>
        <dbReference type="Google" id="ProtNLM"/>
    </source>
</evidence>
<dbReference type="AlphaFoldDB" id="A0A9W3ZW25"/>
<sequence>MKKLLAIIPILAILGGFLLNSSNVPTEQIEQTATEAKQPIVLYSQDPGGW</sequence>
<evidence type="ECO:0000313" key="1">
    <source>
        <dbReference type="EMBL" id="BAR82308.1"/>
    </source>
</evidence>
<name>A0A9W3ZW25_BACTO</name>
<protein>
    <recommendedName>
        <fullName evidence="3">Complement C1q protein</fullName>
    </recommendedName>
</protein>
<evidence type="ECO:0000313" key="2">
    <source>
        <dbReference type="Proteomes" id="UP000055316"/>
    </source>
</evidence>